<dbReference type="PROSITE" id="PS51375">
    <property type="entry name" value="PPR"/>
    <property type="match status" value="2"/>
</dbReference>
<evidence type="ECO:0000256" key="3">
    <source>
        <dbReference type="PROSITE-ProRule" id="PRU00708"/>
    </source>
</evidence>
<keyword evidence="5" id="KW-1185">Reference proteome</keyword>
<evidence type="ECO:0000256" key="2">
    <source>
        <dbReference type="ARBA" id="ARBA00022946"/>
    </source>
</evidence>
<dbReference type="GO" id="GO:0009451">
    <property type="term" value="P:RNA modification"/>
    <property type="evidence" value="ECO:0007669"/>
    <property type="project" value="InterPro"/>
</dbReference>
<dbReference type="Gene3D" id="1.25.40.10">
    <property type="entry name" value="Tetratricopeptide repeat domain"/>
    <property type="match status" value="2"/>
</dbReference>
<reference evidence="4 5" key="1">
    <citation type="submission" date="2016-09" db="EMBL/GenBank/DDBJ databases">
        <title>The draft genome of Dichanthelium oligosanthes: A C3 panicoid grass species.</title>
        <authorList>
            <person name="Studer A.J."/>
            <person name="Schnable J.C."/>
            <person name="Brutnell T.P."/>
        </authorList>
    </citation>
    <scope>NUCLEOTIDE SEQUENCE [LARGE SCALE GENOMIC DNA]</scope>
    <source>
        <strain evidence="5">cv. Kellogg 1175</strain>
        <tissue evidence="4">Leaf</tissue>
    </source>
</reference>
<accession>A0A1E5UV66</accession>
<dbReference type="PANTHER" id="PTHR47926">
    <property type="entry name" value="PENTATRICOPEPTIDE REPEAT-CONTAINING PROTEIN"/>
    <property type="match status" value="1"/>
</dbReference>
<protein>
    <recommendedName>
        <fullName evidence="6">Pentatricopeptide repeat-containing protein</fullName>
    </recommendedName>
</protein>
<dbReference type="InterPro" id="IPR011990">
    <property type="entry name" value="TPR-like_helical_dom_sf"/>
</dbReference>
<gene>
    <name evidence="4" type="ORF">BAE44_0022286</name>
</gene>
<proteinExistence type="predicted"/>
<dbReference type="GO" id="GO:0003723">
    <property type="term" value="F:RNA binding"/>
    <property type="evidence" value="ECO:0007669"/>
    <property type="project" value="InterPro"/>
</dbReference>
<organism evidence="4 5">
    <name type="scientific">Dichanthelium oligosanthes</name>
    <dbReference type="NCBI Taxonomy" id="888268"/>
    <lineage>
        <taxon>Eukaryota</taxon>
        <taxon>Viridiplantae</taxon>
        <taxon>Streptophyta</taxon>
        <taxon>Embryophyta</taxon>
        <taxon>Tracheophyta</taxon>
        <taxon>Spermatophyta</taxon>
        <taxon>Magnoliopsida</taxon>
        <taxon>Liliopsida</taxon>
        <taxon>Poales</taxon>
        <taxon>Poaceae</taxon>
        <taxon>PACMAD clade</taxon>
        <taxon>Panicoideae</taxon>
        <taxon>Panicodae</taxon>
        <taxon>Paniceae</taxon>
        <taxon>Dichantheliinae</taxon>
        <taxon>Dichanthelium</taxon>
    </lineage>
</organism>
<feature type="repeat" description="PPR" evidence="3">
    <location>
        <begin position="59"/>
        <end position="89"/>
    </location>
</feature>
<evidence type="ECO:0000313" key="4">
    <source>
        <dbReference type="EMBL" id="OEL16695.1"/>
    </source>
</evidence>
<dbReference type="AlphaFoldDB" id="A0A1E5UV66"/>
<sequence>MLAALGAAGRVADARALFDRMPCRSPASWNTLVTCYCKAGDLGSARLVFEASLRAGSSSVVSWNAMIDGYCKAGRMDAARDLFDRMGSTLPDVVTWNTMMAGYLHGGNPTAAIAMWATSHWASRSISRSVSSGHGSTPC</sequence>
<evidence type="ECO:0000313" key="5">
    <source>
        <dbReference type="Proteomes" id="UP000095767"/>
    </source>
</evidence>
<feature type="repeat" description="PPR" evidence="3">
    <location>
        <begin position="25"/>
        <end position="55"/>
    </location>
</feature>
<dbReference type="NCBIfam" id="TIGR00756">
    <property type="entry name" value="PPR"/>
    <property type="match status" value="3"/>
</dbReference>
<name>A0A1E5UV66_9POAL</name>
<evidence type="ECO:0000256" key="1">
    <source>
        <dbReference type="ARBA" id="ARBA00022737"/>
    </source>
</evidence>
<dbReference type="Proteomes" id="UP000095767">
    <property type="component" value="Unassembled WGS sequence"/>
</dbReference>
<dbReference type="OrthoDB" id="185373at2759"/>
<dbReference type="EMBL" id="LWDX02062215">
    <property type="protein sequence ID" value="OEL16695.1"/>
    <property type="molecule type" value="Genomic_DNA"/>
</dbReference>
<dbReference type="InterPro" id="IPR002885">
    <property type="entry name" value="PPR_rpt"/>
</dbReference>
<dbReference type="Pfam" id="PF12854">
    <property type="entry name" value="PPR_1"/>
    <property type="match status" value="1"/>
</dbReference>
<dbReference type="InterPro" id="IPR046960">
    <property type="entry name" value="PPR_At4g14850-like_plant"/>
</dbReference>
<keyword evidence="1" id="KW-0677">Repeat</keyword>
<dbReference type="STRING" id="888268.A0A1E5UV66"/>
<evidence type="ECO:0008006" key="6">
    <source>
        <dbReference type="Google" id="ProtNLM"/>
    </source>
</evidence>
<dbReference type="SUPFAM" id="SSF48452">
    <property type="entry name" value="TPR-like"/>
    <property type="match status" value="1"/>
</dbReference>
<keyword evidence="2" id="KW-0809">Transit peptide</keyword>
<comment type="caution">
    <text evidence="4">The sequence shown here is derived from an EMBL/GenBank/DDBJ whole genome shotgun (WGS) entry which is preliminary data.</text>
</comment>
<dbReference type="Pfam" id="PF01535">
    <property type="entry name" value="PPR"/>
    <property type="match status" value="3"/>
</dbReference>
<dbReference type="PANTHER" id="PTHR47926:SF430">
    <property type="entry name" value="PENTATRICOPEPTIDE REPEAT-CONTAINING PROTEIN"/>
    <property type="match status" value="1"/>
</dbReference>